<accession>A0A8D8G0E3</accession>
<sequence length="118" mass="13086">MFIKSNLCLQTTAKPSVFECLDKLQSNLDKIDLTNFGDLAENIVKTLTALADHYQRCQDIPRDDPPTILQQMLISGCESSWNASVATELGRIGLEIQVRVHTAVDLVGQFSKCTGIKF</sequence>
<protein>
    <submittedName>
        <fullName evidence="1">(northern house mosquito) hypothetical protein</fullName>
    </submittedName>
</protein>
<dbReference type="EMBL" id="HBUE01112523">
    <property type="protein sequence ID" value="CAG6489418.1"/>
    <property type="molecule type" value="Transcribed_RNA"/>
</dbReference>
<dbReference type="AlphaFoldDB" id="A0A8D8G0E3"/>
<name>A0A8D8G0E3_CULPI</name>
<proteinExistence type="predicted"/>
<reference evidence="1" key="1">
    <citation type="submission" date="2021-05" db="EMBL/GenBank/DDBJ databases">
        <authorList>
            <person name="Alioto T."/>
            <person name="Alioto T."/>
            <person name="Gomez Garrido J."/>
        </authorList>
    </citation>
    <scope>NUCLEOTIDE SEQUENCE</scope>
</reference>
<organism evidence="1">
    <name type="scientific">Culex pipiens</name>
    <name type="common">House mosquito</name>
    <dbReference type="NCBI Taxonomy" id="7175"/>
    <lineage>
        <taxon>Eukaryota</taxon>
        <taxon>Metazoa</taxon>
        <taxon>Ecdysozoa</taxon>
        <taxon>Arthropoda</taxon>
        <taxon>Hexapoda</taxon>
        <taxon>Insecta</taxon>
        <taxon>Pterygota</taxon>
        <taxon>Neoptera</taxon>
        <taxon>Endopterygota</taxon>
        <taxon>Diptera</taxon>
        <taxon>Nematocera</taxon>
        <taxon>Culicoidea</taxon>
        <taxon>Culicidae</taxon>
        <taxon>Culicinae</taxon>
        <taxon>Culicini</taxon>
        <taxon>Culex</taxon>
        <taxon>Culex</taxon>
    </lineage>
</organism>
<evidence type="ECO:0000313" key="1">
    <source>
        <dbReference type="EMBL" id="CAG6489418.1"/>
    </source>
</evidence>